<feature type="region of interest" description="Disordered" evidence="1">
    <location>
        <begin position="218"/>
        <end position="241"/>
    </location>
</feature>
<dbReference type="EMBL" id="BMGD01000004">
    <property type="protein sequence ID" value="GGB69043.1"/>
    <property type="molecule type" value="Genomic_DNA"/>
</dbReference>
<dbReference type="Proteomes" id="UP000614261">
    <property type="component" value="Unassembled WGS sequence"/>
</dbReference>
<proteinExistence type="predicted"/>
<reference evidence="4" key="1">
    <citation type="journal article" date="2019" name="Int. J. Syst. Evol. Microbiol.">
        <title>The Global Catalogue of Microorganisms (GCM) 10K type strain sequencing project: providing services to taxonomists for standard genome sequencing and annotation.</title>
        <authorList>
            <consortium name="The Broad Institute Genomics Platform"/>
            <consortium name="The Broad Institute Genome Sequencing Center for Infectious Disease"/>
            <person name="Wu L."/>
            <person name="Ma J."/>
        </authorList>
    </citation>
    <scope>NUCLEOTIDE SEQUENCE [LARGE SCALE GENOMIC DNA]</scope>
    <source>
        <strain evidence="4">CGMCC 1.12851</strain>
    </source>
</reference>
<gene>
    <name evidence="3" type="ORF">GCM10010833_25330</name>
</gene>
<evidence type="ECO:0000256" key="2">
    <source>
        <dbReference type="SAM" id="SignalP"/>
    </source>
</evidence>
<feature type="signal peptide" evidence="2">
    <location>
        <begin position="1"/>
        <end position="25"/>
    </location>
</feature>
<organism evidence="3 4">
    <name type="scientific">Blastomonas aquatica</name>
    <dbReference type="NCBI Taxonomy" id="1510276"/>
    <lineage>
        <taxon>Bacteria</taxon>
        <taxon>Pseudomonadati</taxon>
        <taxon>Pseudomonadota</taxon>
        <taxon>Alphaproteobacteria</taxon>
        <taxon>Sphingomonadales</taxon>
        <taxon>Sphingomonadaceae</taxon>
        <taxon>Blastomonas</taxon>
    </lineage>
</organism>
<protein>
    <submittedName>
        <fullName evidence="3">Uncharacterized protein</fullName>
    </submittedName>
</protein>
<feature type="compositionally biased region" description="Low complexity" evidence="1">
    <location>
        <begin position="219"/>
        <end position="237"/>
    </location>
</feature>
<feature type="chain" id="PRO_5045197821" evidence="2">
    <location>
        <begin position="26"/>
        <end position="298"/>
    </location>
</feature>
<accession>A0ABQ1JHD5</accession>
<keyword evidence="2" id="KW-0732">Signal</keyword>
<sequence>MKLNGFFGSLAIAGLCCASNAPAQAQGSMSPQPKKGNCAPGWSDVVKPGGPRTDTCYPGRNAKPTYYPGGRECADGYFRSAGWCLPGEKKTVTATAGSVQKANPLDRCPAGYFTLTANGNMCTSLAANPPTIRLKGDAACGEGEIDDWGLYCISNYGNLTRKDAAKGFPDYNAIYQTSYTTTGKQQRPRQEALPEGLEYTPAYFVIFGRVDRDGAPIPGGSVSGSATASSSDHGAAGQAPASTVDCSAAGASQAGASAGARLGGLMGGRSGKASRAGAALGGALGGVAQREVQPAGCP</sequence>
<evidence type="ECO:0000313" key="3">
    <source>
        <dbReference type="EMBL" id="GGB69043.1"/>
    </source>
</evidence>
<evidence type="ECO:0000256" key="1">
    <source>
        <dbReference type="SAM" id="MobiDB-lite"/>
    </source>
</evidence>
<evidence type="ECO:0000313" key="4">
    <source>
        <dbReference type="Proteomes" id="UP000614261"/>
    </source>
</evidence>
<keyword evidence="4" id="KW-1185">Reference proteome</keyword>
<name>A0ABQ1JHD5_9SPHN</name>
<comment type="caution">
    <text evidence="3">The sequence shown here is derived from an EMBL/GenBank/DDBJ whole genome shotgun (WGS) entry which is preliminary data.</text>
</comment>